<evidence type="ECO:0000256" key="3">
    <source>
        <dbReference type="ARBA" id="ARBA00022605"/>
    </source>
</evidence>
<keyword evidence="7" id="KW-0963">Cytoplasm</keyword>
<dbReference type="PANTHER" id="PTHR21090">
    <property type="entry name" value="AROM/DEHYDROQUINATE SYNTHASE"/>
    <property type="match status" value="1"/>
</dbReference>
<feature type="binding site" evidence="7">
    <location>
        <position position="160"/>
    </location>
    <ligand>
        <name>phosphoenolpyruvate</name>
        <dbReference type="ChEBI" id="CHEBI:58702"/>
    </ligand>
</feature>
<evidence type="ECO:0000256" key="4">
    <source>
        <dbReference type="ARBA" id="ARBA00022679"/>
    </source>
</evidence>
<evidence type="ECO:0000256" key="1">
    <source>
        <dbReference type="ARBA" id="ARBA00004811"/>
    </source>
</evidence>
<keyword evidence="3 7" id="KW-0028">Amino-acid biosynthesis</keyword>
<dbReference type="InterPro" id="IPR001986">
    <property type="entry name" value="Enolpyruvate_Tfrase_dom"/>
</dbReference>
<dbReference type="InterPro" id="IPR023193">
    <property type="entry name" value="EPSP_synthase_CS"/>
</dbReference>
<dbReference type="EMBL" id="BAABAZ010000005">
    <property type="protein sequence ID" value="GAA4284056.1"/>
    <property type="molecule type" value="Genomic_DNA"/>
</dbReference>
<organism evidence="9 10">
    <name type="scientific">Brevibacterium daeguense</name>
    <dbReference type="NCBI Taxonomy" id="909936"/>
    <lineage>
        <taxon>Bacteria</taxon>
        <taxon>Bacillati</taxon>
        <taxon>Actinomycetota</taxon>
        <taxon>Actinomycetes</taxon>
        <taxon>Micrococcales</taxon>
        <taxon>Brevibacteriaceae</taxon>
        <taxon>Brevibacterium</taxon>
    </lineage>
</organism>
<feature type="binding site" evidence="7">
    <location>
        <position position="329"/>
    </location>
    <ligand>
        <name>3-phosphoshikimate</name>
        <dbReference type="ChEBI" id="CHEBI:145989"/>
    </ligand>
</feature>
<reference evidence="10" key="1">
    <citation type="journal article" date="2019" name="Int. J. Syst. Evol. Microbiol.">
        <title>The Global Catalogue of Microorganisms (GCM) 10K type strain sequencing project: providing services to taxonomists for standard genome sequencing and annotation.</title>
        <authorList>
            <consortium name="The Broad Institute Genomics Platform"/>
            <consortium name="The Broad Institute Genome Sequencing Center for Infectious Disease"/>
            <person name="Wu L."/>
            <person name="Ma J."/>
        </authorList>
    </citation>
    <scope>NUCLEOTIDE SEQUENCE [LARGE SCALE GENOMIC DNA]</scope>
    <source>
        <strain evidence="10">JCM 17458</strain>
    </source>
</reference>
<comment type="subunit">
    <text evidence="7">Monomer.</text>
</comment>
<feature type="domain" description="Enolpyruvate transferase" evidence="8">
    <location>
        <begin position="2"/>
        <end position="406"/>
    </location>
</feature>
<dbReference type="InterPro" id="IPR036968">
    <property type="entry name" value="Enolpyruvate_Tfrase_sf"/>
</dbReference>
<comment type="subcellular location">
    <subcellularLocation>
        <location evidence="7">Cytoplasm</location>
    </subcellularLocation>
</comment>
<dbReference type="HAMAP" id="MF_00210">
    <property type="entry name" value="EPSP_synth"/>
    <property type="match status" value="1"/>
</dbReference>
<dbReference type="NCBIfam" id="TIGR01356">
    <property type="entry name" value="aroA"/>
    <property type="match status" value="1"/>
</dbReference>
<feature type="binding site" evidence="7">
    <location>
        <position position="160"/>
    </location>
    <ligand>
        <name>3-phosphoshikimate</name>
        <dbReference type="ChEBI" id="CHEBI:145989"/>
    </ligand>
</feature>
<feature type="binding site" evidence="7">
    <location>
        <position position="333"/>
    </location>
    <ligand>
        <name>phosphoenolpyruvate</name>
        <dbReference type="ChEBI" id="CHEBI:58702"/>
    </ligand>
</feature>
<keyword evidence="5 7" id="KW-0057">Aromatic amino acid biosynthesis</keyword>
<protein>
    <recommendedName>
        <fullName evidence="7">3-phosphoshikimate 1-carboxyvinyltransferase</fullName>
        <ecNumber evidence="7">2.5.1.19</ecNumber>
    </recommendedName>
    <alternativeName>
        <fullName evidence="7">5-enolpyruvylshikimate-3-phosphate synthase</fullName>
        <shortName evidence="7">EPSP synthase</shortName>
        <shortName evidence="7">EPSPS</shortName>
    </alternativeName>
</protein>
<keyword evidence="10" id="KW-1185">Reference proteome</keyword>
<dbReference type="Pfam" id="PF00275">
    <property type="entry name" value="EPSP_synthase"/>
    <property type="match status" value="1"/>
</dbReference>
<feature type="active site" description="Proton acceptor" evidence="7">
    <location>
        <position position="302"/>
    </location>
</feature>
<keyword evidence="4 7" id="KW-0808">Transferase</keyword>
<evidence type="ECO:0000256" key="5">
    <source>
        <dbReference type="ARBA" id="ARBA00023141"/>
    </source>
</evidence>
<evidence type="ECO:0000256" key="6">
    <source>
        <dbReference type="ARBA" id="ARBA00044633"/>
    </source>
</evidence>
<feature type="binding site" evidence="7">
    <location>
        <position position="111"/>
    </location>
    <ligand>
        <name>phosphoenolpyruvate</name>
        <dbReference type="ChEBI" id="CHEBI:58702"/>
    </ligand>
</feature>
<feature type="binding site" evidence="7">
    <location>
        <position position="302"/>
    </location>
    <ligand>
        <name>3-phosphoshikimate</name>
        <dbReference type="ChEBI" id="CHEBI:145989"/>
    </ligand>
</feature>
<feature type="binding site" evidence="7">
    <location>
        <position position="374"/>
    </location>
    <ligand>
        <name>phosphoenolpyruvate</name>
        <dbReference type="ChEBI" id="CHEBI:58702"/>
    </ligand>
</feature>
<dbReference type="PANTHER" id="PTHR21090:SF5">
    <property type="entry name" value="PENTAFUNCTIONAL AROM POLYPEPTIDE"/>
    <property type="match status" value="1"/>
</dbReference>
<dbReference type="InterPro" id="IPR013792">
    <property type="entry name" value="RNA3'P_cycl/enolpyr_Trfase_a/b"/>
</dbReference>
<feature type="binding site" evidence="7">
    <location>
        <position position="83"/>
    </location>
    <ligand>
        <name>phosphoenolpyruvate</name>
        <dbReference type="ChEBI" id="CHEBI:58702"/>
    </ligand>
</feature>
<dbReference type="PIRSF" id="PIRSF000505">
    <property type="entry name" value="EPSPS"/>
    <property type="match status" value="1"/>
</dbReference>
<feature type="binding site" evidence="7">
    <location>
        <position position="16"/>
    </location>
    <ligand>
        <name>3-phosphoshikimate</name>
        <dbReference type="ChEBI" id="CHEBI:145989"/>
    </ligand>
</feature>
<gene>
    <name evidence="7 9" type="primary">aroA</name>
    <name evidence="9" type="ORF">GCM10022261_15870</name>
</gene>
<evidence type="ECO:0000313" key="9">
    <source>
        <dbReference type="EMBL" id="GAA4284056.1"/>
    </source>
</evidence>
<feature type="binding site" evidence="7">
    <location>
        <position position="159"/>
    </location>
    <ligand>
        <name>3-phosphoshikimate</name>
        <dbReference type="ChEBI" id="CHEBI:145989"/>
    </ligand>
</feature>
<feature type="binding site" evidence="7">
    <location>
        <position position="12"/>
    </location>
    <ligand>
        <name>3-phosphoshikimate</name>
        <dbReference type="ChEBI" id="CHEBI:145989"/>
    </ligand>
</feature>
<dbReference type="PROSITE" id="PS00104">
    <property type="entry name" value="EPSP_SYNTHASE_1"/>
    <property type="match status" value="1"/>
</dbReference>
<dbReference type="CDD" id="cd01556">
    <property type="entry name" value="EPSP_synthase"/>
    <property type="match status" value="1"/>
</dbReference>
<dbReference type="Proteomes" id="UP001501586">
    <property type="component" value="Unassembled WGS sequence"/>
</dbReference>
<evidence type="ECO:0000259" key="8">
    <source>
        <dbReference type="Pfam" id="PF00275"/>
    </source>
</evidence>
<dbReference type="SUPFAM" id="SSF55205">
    <property type="entry name" value="EPT/RTPC-like"/>
    <property type="match status" value="1"/>
</dbReference>
<evidence type="ECO:0000256" key="7">
    <source>
        <dbReference type="HAMAP-Rule" id="MF_00210"/>
    </source>
</evidence>
<dbReference type="EC" id="2.5.1.19" evidence="7"/>
<feature type="binding site" evidence="7">
    <location>
        <position position="187"/>
    </location>
    <ligand>
        <name>3-phosphoshikimate</name>
        <dbReference type="ChEBI" id="CHEBI:145989"/>
    </ligand>
</feature>
<dbReference type="RefSeq" id="WP_236864176.1">
    <property type="nucleotide sequence ID" value="NZ_BAABAZ010000005.1"/>
</dbReference>
<evidence type="ECO:0000313" key="10">
    <source>
        <dbReference type="Proteomes" id="UP001501586"/>
    </source>
</evidence>
<proteinExistence type="inferred from homology"/>
<feature type="binding site" evidence="7">
    <location>
        <position position="158"/>
    </location>
    <ligand>
        <name>3-phosphoshikimate</name>
        <dbReference type="ChEBI" id="CHEBI:145989"/>
    </ligand>
</feature>
<feature type="binding site" evidence="7">
    <location>
        <position position="11"/>
    </location>
    <ligand>
        <name>3-phosphoshikimate</name>
        <dbReference type="ChEBI" id="CHEBI:145989"/>
    </ligand>
</feature>
<comment type="catalytic activity">
    <reaction evidence="6">
        <text>3-phosphoshikimate + phosphoenolpyruvate = 5-O-(1-carboxyvinyl)-3-phosphoshikimate + phosphate</text>
        <dbReference type="Rhea" id="RHEA:21256"/>
        <dbReference type="ChEBI" id="CHEBI:43474"/>
        <dbReference type="ChEBI" id="CHEBI:57701"/>
        <dbReference type="ChEBI" id="CHEBI:58702"/>
        <dbReference type="ChEBI" id="CHEBI:145989"/>
        <dbReference type="EC" id="2.5.1.19"/>
    </reaction>
    <physiologicalReaction direction="left-to-right" evidence="6">
        <dbReference type="Rhea" id="RHEA:21257"/>
    </physiologicalReaction>
</comment>
<name>A0ABP8EJG2_9MICO</name>
<evidence type="ECO:0000256" key="2">
    <source>
        <dbReference type="ARBA" id="ARBA00009948"/>
    </source>
</evidence>
<feature type="binding site" evidence="7">
    <location>
        <position position="399"/>
    </location>
    <ligand>
        <name>phosphoenolpyruvate</name>
        <dbReference type="ChEBI" id="CHEBI:58702"/>
    </ligand>
</feature>
<comment type="function">
    <text evidence="7">Catalyzes the transfer of the enolpyruvyl moiety of phosphoenolpyruvate (PEP) to the 5-hydroxyl of shikimate-3-phosphate (S3P) to produce enolpyruvyl shikimate-3-phosphate and inorganic phosphate.</text>
</comment>
<dbReference type="PROSITE" id="PS00885">
    <property type="entry name" value="EPSP_SYNTHASE_2"/>
    <property type="match status" value="1"/>
</dbReference>
<comment type="caution">
    <text evidence="9">The sequence shown here is derived from an EMBL/GenBank/DDBJ whole genome shotgun (WGS) entry which is preliminary data.</text>
</comment>
<sequence length="413" mass="43173">MDATVTVPGSKSLTNRFLVLAALASEPSVITNSLLSRDTRLMIQALEALGAQFSAGDTGTLRVIPMPAARASDQAEVHCGLAGTVMRFVPPVAAAIGRPVRFDGDPQSYSRPMAPLLGALRALGVEVTTEGGADSLPFTVHAPDGITGGHLTVDASASSQFVSGLLLAGALFDLGLELEHVGERLPSRPHIDMTVETMADAGIIVSQPEPNRWVVEPGRPRGLEVTVEPDLSNAATFIGAALVTGGTVRIPHWPAHTTQAGDAIRGIAEQFGGTVRRDRRTLEVTGPEQLSPVDLDLGQVGELTPVVAAIAACAPGGSRLRNIGHLRGHETDRLAALAAELSRIGAGVTEDADALTITAPATRAALWHSYHDHRMVMAGAILGLRVPGLEIENAATVGKTMPEFTELWESMLG</sequence>
<dbReference type="InterPro" id="IPR006264">
    <property type="entry name" value="EPSP_synthase"/>
</dbReference>
<feature type="binding site" evidence="7">
    <location>
        <position position="11"/>
    </location>
    <ligand>
        <name>phosphoenolpyruvate</name>
        <dbReference type="ChEBI" id="CHEBI:58702"/>
    </ligand>
</feature>
<comment type="pathway">
    <text evidence="1 7">Metabolic intermediate biosynthesis; chorismate biosynthesis; chorismate from D-erythrose 4-phosphate and phosphoenolpyruvate: step 6/7.</text>
</comment>
<accession>A0ABP8EJG2</accession>
<comment type="caution">
    <text evidence="7">Lacks conserved residue(s) required for the propagation of feature annotation.</text>
</comment>
<dbReference type="Gene3D" id="3.65.10.10">
    <property type="entry name" value="Enolpyruvate transferase domain"/>
    <property type="match status" value="2"/>
</dbReference>
<comment type="similarity">
    <text evidence="2 7">Belongs to the EPSP synthase family.</text>
</comment>